<dbReference type="AlphaFoldDB" id="A0A1Y0B1Z8"/>
<proteinExistence type="predicted"/>
<dbReference type="EMBL" id="KY774314">
    <property type="protein sequence ID" value="ART31475.1"/>
    <property type="molecule type" value="Genomic_DNA"/>
</dbReference>
<evidence type="ECO:0000313" key="1">
    <source>
        <dbReference type="EMBL" id="ART31475.1"/>
    </source>
</evidence>
<gene>
    <name evidence="1" type="ORF">AEK19_MT1269</name>
</gene>
<organism evidence="1">
    <name type="scientific">Utricularia reniformis</name>
    <dbReference type="NCBI Taxonomy" id="192314"/>
    <lineage>
        <taxon>Eukaryota</taxon>
        <taxon>Viridiplantae</taxon>
        <taxon>Streptophyta</taxon>
        <taxon>Embryophyta</taxon>
        <taxon>Tracheophyta</taxon>
        <taxon>Spermatophyta</taxon>
        <taxon>Magnoliopsida</taxon>
        <taxon>eudicotyledons</taxon>
        <taxon>Gunneridae</taxon>
        <taxon>Pentapetalae</taxon>
        <taxon>asterids</taxon>
        <taxon>lamiids</taxon>
        <taxon>Lamiales</taxon>
        <taxon>Lentibulariaceae</taxon>
        <taxon>Utricularia</taxon>
    </lineage>
</organism>
<geneLocation type="mitochondrion" evidence="1"/>
<name>A0A1Y0B1Z8_9LAMI</name>
<accession>A0A1Y0B1Z8</accession>
<protein>
    <submittedName>
        <fullName evidence="1">Uncharacterized protein</fullName>
    </submittedName>
</protein>
<keyword evidence="1" id="KW-0496">Mitochondrion</keyword>
<sequence>MFKEILAMALRQSKTYPFPARLFKSYLLPMPETMPSHDSKGTRLKRLVFHNE</sequence>
<reference evidence="1" key="1">
    <citation type="submission" date="2017-03" db="EMBL/GenBank/DDBJ databases">
        <title>The mitochondrial genome of the carnivorous plant Utricularia reniformis (Lentibulariaceae): structure, comparative analysis and evolutionary landmarks.</title>
        <authorList>
            <person name="Silva S.R."/>
            <person name="Alvarenga D.O."/>
            <person name="Michael T.P."/>
            <person name="Miranda V.F.O."/>
            <person name="Varani A.M."/>
        </authorList>
    </citation>
    <scope>NUCLEOTIDE SEQUENCE</scope>
</reference>